<proteinExistence type="predicted"/>
<dbReference type="Pfam" id="PF13602">
    <property type="entry name" value="ADH_zinc_N_2"/>
    <property type="match status" value="1"/>
</dbReference>
<dbReference type="InterPro" id="IPR036736">
    <property type="entry name" value="ACP-like_sf"/>
</dbReference>
<dbReference type="InterPro" id="IPR050091">
    <property type="entry name" value="PKS_NRPS_Biosynth_Enz"/>
</dbReference>
<dbReference type="Gene3D" id="3.90.180.10">
    <property type="entry name" value="Medium-chain alcohol dehydrogenases, catalytic domain"/>
    <property type="match status" value="1"/>
</dbReference>
<keyword evidence="1" id="KW-0596">Phosphopantetheine</keyword>
<dbReference type="InterPro" id="IPR049900">
    <property type="entry name" value="PKS_mFAS_DH"/>
</dbReference>
<dbReference type="PANTHER" id="PTHR43775">
    <property type="entry name" value="FATTY ACID SYNTHASE"/>
    <property type="match status" value="1"/>
</dbReference>
<dbReference type="SUPFAM" id="SSF52151">
    <property type="entry name" value="FabD/lysophospholipase-like"/>
    <property type="match status" value="1"/>
</dbReference>
<dbReference type="InterPro" id="IPR016036">
    <property type="entry name" value="Malonyl_transacylase_ACP-bd"/>
</dbReference>
<dbReference type="GO" id="GO:0016491">
    <property type="term" value="F:oxidoreductase activity"/>
    <property type="evidence" value="ECO:0007669"/>
    <property type="project" value="UniProtKB-KW"/>
</dbReference>
<dbReference type="CDD" id="cd05195">
    <property type="entry name" value="enoyl_red"/>
    <property type="match status" value="1"/>
</dbReference>
<evidence type="ECO:0000256" key="1">
    <source>
        <dbReference type="ARBA" id="ARBA00022450"/>
    </source>
</evidence>
<dbReference type="Proteomes" id="UP001148614">
    <property type="component" value="Unassembled WGS sequence"/>
</dbReference>
<dbReference type="SMART" id="SM00825">
    <property type="entry name" value="PKS_KS"/>
    <property type="match status" value="1"/>
</dbReference>
<evidence type="ECO:0000256" key="2">
    <source>
        <dbReference type="ARBA" id="ARBA00022553"/>
    </source>
</evidence>
<evidence type="ECO:0000259" key="9">
    <source>
        <dbReference type="PROSITE" id="PS52019"/>
    </source>
</evidence>
<feature type="domain" description="Carrier" evidence="7">
    <location>
        <begin position="2314"/>
        <end position="2390"/>
    </location>
</feature>
<dbReference type="Pfam" id="PF00698">
    <property type="entry name" value="Acyl_transf_1"/>
    <property type="match status" value="1"/>
</dbReference>
<dbReference type="SMART" id="SM00829">
    <property type="entry name" value="PKS_ER"/>
    <property type="match status" value="1"/>
</dbReference>
<feature type="domain" description="PKS/mFAS DH" evidence="9">
    <location>
        <begin position="926"/>
        <end position="1216"/>
    </location>
</feature>
<feature type="active site" description="Proton donor; for dehydratase activity" evidence="6">
    <location>
        <position position="1122"/>
    </location>
</feature>
<comment type="caution">
    <text evidence="10">The sequence shown here is derived from an EMBL/GenBank/DDBJ whole genome shotgun (WGS) entry which is preliminary data.</text>
</comment>
<keyword evidence="11" id="KW-1185">Reference proteome</keyword>
<evidence type="ECO:0000256" key="4">
    <source>
        <dbReference type="ARBA" id="ARBA00023002"/>
    </source>
</evidence>
<dbReference type="PROSITE" id="PS52004">
    <property type="entry name" value="KS3_2"/>
    <property type="match status" value="1"/>
</dbReference>
<evidence type="ECO:0000313" key="10">
    <source>
        <dbReference type="EMBL" id="KAJ3580181.1"/>
    </source>
</evidence>
<dbReference type="SMART" id="SM00827">
    <property type="entry name" value="PKS_AT"/>
    <property type="match status" value="1"/>
</dbReference>
<keyword evidence="5" id="KW-0511">Multifunctional enzyme</keyword>
<dbReference type="PROSITE" id="PS50075">
    <property type="entry name" value="CARRIER"/>
    <property type="match status" value="1"/>
</dbReference>
<dbReference type="Pfam" id="PF00550">
    <property type="entry name" value="PP-binding"/>
    <property type="match status" value="1"/>
</dbReference>
<dbReference type="FunFam" id="3.40.50.720:FF:000209">
    <property type="entry name" value="Polyketide synthase Pks12"/>
    <property type="match status" value="1"/>
</dbReference>
<evidence type="ECO:0000256" key="6">
    <source>
        <dbReference type="PROSITE-ProRule" id="PRU01363"/>
    </source>
</evidence>
<dbReference type="GO" id="GO:1901336">
    <property type="term" value="P:lactone biosynthetic process"/>
    <property type="evidence" value="ECO:0007669"/>
    <property type="project" value="UniProtKB-ARBA"/>
</dbReference>
<dbReference type="PANTHER" id="PTHR43775:SF18">
    <property type="entry name" value="ENZYME, PUTATIVE (JCVI)-RELATED"/>
    <property type="match status" value="1"/>
</dbReference>
<dbReference type="InterPro" id="IPR013154">
    <property type="entry name" value="ADH-like_N"/>
</dbReference>
<dbReference type="SUPFAM" id="SSF55048">
    <property type="entry name" value="Probable ACP-binding domain of malonyl-CoA ACP transacylase"/>
    <property type="match status" value="1"/>
</dbReference>
<dbReference type="SUPFAM" id="SSF47336">
    <property type="entry name" value="ACP-like"/>
    <property type="match status" value="1"/>
</dbReference>
<dbReference type="Gene3D" id="3.40.50.720">
    <property type="entry name" value="NAD(P)-binding Rossmann-like Domain"/>
    <property type="match status" value="3"/>
</dbReference>
<dbReference type="GO" id="GO:0044550">
    <property type="term" value="P:secondary metabolite biosynthetic process"/>
    <property type="evidence" value="ECO:0007669"/>
    <property type="project" value="UniProtKB-ARBA"/>
</dbReference>
<dbReference type="InterPro" id="IPR009081">
    <property type="entry name" value="PP-bd_ACP"/>
</dbReference>
<dbReference type="SUPFAM" id="SSF50129">
    <property type="entry name" value="GroES-like"/>
    <property type="match status" value="1"/>
</dbReference>
<dbReference type="InterPro" id="IPR020806">
    <property type="entry name" value="PKS_PP-bd"/>
</dbReference>
<dbReference type="SMART" id="SM00823">
    <property type="entry name" value="PKS_PP"/>
    <property type="match status" value="1"/>
</dbReference>
<name>A0A9W8TSG8_9PEZI</name>
<dbReference type="InterPro" id="IPR011032">
    <property type="entry name" value="GroES-like_sf"/>
</dbReference>
<evidence type="ECO:0000259" key="7">
    <source>
        <dbReference type="PROSITE" id="PS50075"/>
    </source>
</evidence>
<dbReference type="InterPro" id="IPR020807">
    <property type="entry name" value="PKS_DH"/>
</dbReference>
<dbReference type="VEuPathDB" id="FungiDB:F4678DRAFT_460844"/>
<dbReference type="Pfam" id="PF02801">
    <property type="entry name" value="Ketoacyl-synt_C"/>
    <property type="match status" value="1"/>
</dbReference>
<dbReference type="CDD" id="cd00833">
    <property type="entry name" value="PKS"/>
    <property type="match status" value="1"/>
</dbReference>
<dbReference type="Pfam" id="PF14765">
    <property type="entry name" value="PS-DH"/>
    <property type="match status" value="1"/>
</dbReference>
<gene>
    <name evidence="10" type="ORF">NPX13_g386</name>
</gene>
<reference evidence="10" key="1">
    <citation type="submission" date="2022-07" db="EMBL/GenBank/DDBJ databases">
        <title>Genome Sequence of Xylaria arbuscula.</title>
        <authorList>
            <person name="Buettner E."/>
        </authorList>
    </citation>
    <scope>NUCLEOTIDE SEQUENCE</scope>
    <source>
        <strain evidence="10">VT107</strain>
    </source>
</reference>
<dbReference type="SUPFAM" id="SSF51735">
    <property type="entry name" value="NAD(P)-binding Rossmann-fold domains"/>
    <property type="match status" value="2"/>
</dbReference>
<feature type="region of interest" description="C-terminal hotdog fold" evidence="6">
    <location>
        <begin position="1072"/>
        <end position="1216"/>
    </location>
</feature>
<dbReference type="InterPro" id="IPR014030">
    <property type="entry name" value="Ketoacyl_synth_N"/>
</dbReference>
<dbReference type="GO" id="GO:0006633">
    <property type="term" value="P:fatty acid biosynthetic process"/>
    <property type="evidence" value="ECO:0007669"/>
    <property type="project" value="TreeGrafter"/>
</dbReference>
<dbReference type="InterPro" id="IPR020843">
    <property type="entry name" value="ER"/>
</dbReference>
<dbReference type="Gene3D" id="3.10.129.10">
    <property type="entry name" value="Hotdog Thioesterase"/>
    <property type="match status" value="1"/>
</dbReference>
<evidence type="ECO:0008006" key="12">
    <source>
        <dbReference type="Google" id="ProtNLM"/>
    </source>
</evidence>
<evidence type="ECO:0000256" key="3">
    <source>
        <dbReference type="ARBA" id="ARBA00022679"/>
    </source>
</evidence>
<dbReference type="EMBL" id="JANPWZ010000024">
    <property type="protein sequence ID" value="KAJ3580181.1"/>
    <property type="molecule type" value="Genomic_DNA"/>
</dbReference>
<evidence type="ECO:0000256" key="5">
    <source>
        <dbReference type="ARBA" id="ARBA00023268"/>
    </source>
</evidence>
<dbReference type="Gene3D" id="3.40.366.10">
    <property type="entry name" value="Malonyl-Coenzyme A Acyl Carrier Protein, domain 2"/>
    <property type="match status" value="1"/>
</dbReference>
<dbReference type="PROSITE" id="PS52019">
    <property type="entry name" value="PKS_MFAS_DH"/>
    <property type="match status" value="1"/>
</dbReference>
<dbReference type="Pfam" id="PF08240">
    <property type="entry name" value="ADH_N"/>
    <property type="match status" value="1"/>
</dbReference>
<dbReference type="InterPro" id="IPR016039">
    <property type="entry name" value="Thiolase-like"/>
</dbReference>
<evidence type="ECO:0000313" key="11">
    <source>
        <dbReference type="Proteomes" id="UP001148614"/>
    </source>
</evidence>
<dbReference type="Pfam" id="PF23114">
    <property type="entry name" value="NAD-bd_HRPKS_sdrA"/>
    <property type="match status" value="1"/>
</dbReference>
<dbReference type="SMART" id="SM00826">
    <property type="entry name" value="PKS_DH"/>
    <property type="match status" value="1"/>
</dbReference>
<dbReference type="InterPro" id="IPR020841">
    <property type="entry name" value="PKS_Beta-ketoAc_synthase_dom"/>
</dbReference>
<dbReference type="GO" id="GO:0031177">
    <property type="term" value="F:phosphopantetheine binding"/>
    <property type="evidence" value="ECO:0007669"/>
    <property type="project" value="InterPro"/>
</dbReference>
<dbReference type="SUPFAM" id="SSF53901">
    <property type="entry name" value="Thiolase-like"/>
    <property type="match status" value="1"/>
</dbReference>
<dbReference type="Gene3D" id="1.10.1200.10">
    <property type="entry name" value="ACP-like"/>
    <property type="match status" value="1"/>
</dbReference>
<dbReference type="InterPro" id="IPR049551">
    <property type="entry name" value="PKS_DH_C"/>
</dbReference>
<dbReference type="Gene3D" id="3.30.70.3290">
    <property type="match status" value="1"/>
</dbReference>
<feature type="domain" description="Ketosynthase family 3 (KS3)" evidence="8">
    <location>
        <begin position="8"/>
        <end position="437"/>
    </location>
</feature>
<protein>
    <recommendedName>
        <fullName evidence="12">Carrier domain-containing protein</fullName>
    </recommendedName>
</protein>
<feature type="region of interest" description="N-terminal hotdog fold" evidence="6">
    <location>
        <begin position="926"/>
        <end position="1062"/>
    </location>
</feature>
<dbReference type="InterPro" id="IPR032821">
    <property type="entry name" value="PKS_assoc"/>
</dbReference>
<dbReference type="Pfam" id="PF00109">
    <property type="entry name" value="ketoacyl-synt"/>
    <property type="match status" value="1"/>
</dbReference>
<accession>A0A9W8TSG8</accession>
<dbReference type="SMART" id="SM00822">
    <property type="entry name" value="PKS_KR"/>
    <property type="match status" value="1"/>
</dbReference>
<dbReference type="InterPro" id="IPR014043">
    <property type="entry name" value="Acyl_transferase_dom"/>
</dbReference>
<dbReference type="InterPro" id="IPR049552">
    <property type="entry name" value="PKS_DH_N"/>
</dbReference>
<dbReference type="Gene3D" id="3.40.47.10">
    <property type="match status" value="1"/>
</dbReference>
<feature type="active site" description="Proton acceptor; for dehydratase activity" evidence="6">
    <location>
        <position position="958"/>
    </location>
</feature>
<sequence length="2395" mass="261469">MAVKQFRQDPAAIVGFACRLPGGNRSPQMLWDFLEQGGVASNKVPKSRFNIDGHYDGSHKPGTIRPKGGMFIEDVDLAEFDASFFEIGATEAIAMDPNQRQMLEVVFEALENAGIPLNKLSGARVACYVGSYASDYGDIQSRDPENRPANCAVGVGRAIMANRLSYFLNIKGPSITIDTACSGSLVGLDLACKAIQSGEVDAAIIAASNLYLNPEHAMDVGNVGQAHSPSGLCHVFDIDADGYVKAEAVSCVIIKRLSDTIRDRDPIRAIVRGTASNSNGRTGGIASPSSEAQADAIRTAYANAGITNLSETAYVECHGTGTQAGDPAELEGLGSVFSDSCSAEEPLLIGSIKSNVGHSEPAAGNSGLIKVIMSMERGVVPGTPLFIKPNPKIDFRTLKVKAFRTALPWPDKSMLLRRASINSFGYGGSNAHAIIEQPSVEIRNAYVSSYKSAYESEGFDEEDFSPRPYLIIISANDAYSLTKSINTLSNHLANPRVQVGLEDLAFTLSEHRTRHWHRAFSTTHTTEINEADFTVGRNSGKNVRVAFIFTGQGAQWVKMGEELLRYFPWTRSILEQLDCVLQAQPDPPQWSLITELTQDRSSEHIRQPEISQSITTALQLCIITVLQSWGVKPTSVVGHSSGEIAAAYMAGLIDLSGAIKAAFYRGRAAASHKHKCEVGMLAVGLGLESVTPFLAKYSGSVSVACFNSPSSLTISGEKHALIAIAKEIKAAGQFARLLQVDLAYHSEFMAAIGNDYQKLLALDKAFRPREEENPVIAMFSSVTGSRMVGVADASYWKANMVSPVRFDKALTELITKDCPNFIIEVGPSGALAGPVSQVLKSLPNGQEVAYHASWARGANSSKALFNVAGQLFLTGANINVLDINKYNVHTARTIIDLPNYSWNHTVKYWHENTASTDWRHKQFITHDLLGSKIPGTLWETPTWCKHLQLHDVPWLRDHKMGSNILMPGAGMITLAVEAMFQKHSTLNNNSGITSPNELSYRFRNIKFERAIVLEESITTLILLTLSIVPGNKDWHDFRIRTKVDGAVYDHCSGLVRIQSESAKLWYKTQKDIGMDFGPAFQKIESFEYVSGSRKCRAIVSLEPPTSKWEPQSYYPIHPAVLDCCLQTATPANAAGERSSIKDVMIPAAVDDMIINRVPKFFTKGLSVAESVYTGRGREDVAKSWTANIAVHDPHTGALFMRVKGLNYVRLDTDERPDSHVFHTVTWKPDVAFINTERLASLFANTDHTMVIHSVIDLVAYKTPSLKVFEINLDNLDTSSLWFEGGDESVRAGYTAYDVATRDAEAMMSIQKGTEGKRNTSYYLISPTSESLGLAAKGSKYDLIIIKAPSEAKHLADTVMQSLENLVPNSGFIIVLALKNMLNSKESLKPKDARLYAGKIEKFGEWSPELPSRTTDVPLPEGAEIAEEACCNSNDLRRLALSCRPSLPIIELPLIQSNLRTACLLCHDPLVRQNAVSSQVIVPFFHDSISSDIMALLSELRVCGLNVNTVPIEQLAANCDSDSTVLVLDELTNPVLINISEDHWNALKQVITRGQPVAWITKASQMGEVSEPSNALVHGLFRVIRKEEPQTRLTTLDVESALGPSTPSAIQQVLQKLDSGVGVETEYAERGGVIYLQRVRPDATINDFKAADSGKGFKPEVRALDRNLAQVRLLAEKVGSLRSLTWCEIAPIDVSVAPGMVEIEIMAIGVNFKDVVTTMGIVPENEHMIGCECAGFIKRIAPGLQTCLKVGDRVVAMRSGTYANQIQCPHERVHVIPDSMSFKNAATIPLAFLTAIYSLYHLGNLKEGQSVLIHSATGGVGIAAIQLAQYKKCDIFVTVGTESKRAFLSNRFEIPENRIFSSRSTDFAGAIRRETGGRGVDIIMNSLVGELLDESWRLIADGGIMIEIGKKDIVDRNSLAMEPFDRNCSFRAVDLSYVKEISDKLIGKLLAEIFGLVKGGHIGPIFPVTTYRFDQVVEALTYMSRSQHIGKIVVSREEGESVRLNVKPAIPKLKLDSKAVYIIVGGLKGLCGSLAVHMARHSAREIIVISRSGLGDDTSTKAIANCAAYGCQITDAKGDIGDLAFVQSVFENTQPKRIAGLIQGAMVLRDKPYETMTHDDYHTAIYPKVVGTWNLHNAALNSQKEPLEFFTMLSSLSSIVGNKGQANYAAANSFLDAFTYYRLARGLHANTINLGVIEDVGYVAEQGGTLNARFGQSQWVGINEGMLRRILSYSILQQGKKPLSSESKAQLITGLVYPLVPDASDLTQEPRFSYLFNRHNSQESAGEKSEADNDHVAEAIRAFYAMRKLGTDSVTLEKAALSLLMDQITKVLGLKTEMDPGKPLQAYGLDSLAAAELRGWGRQKLGAELSTLDITNSSSLYALSEKLVSKLPALDE</sequence>
<dbReference type="InterPro" id="IPR014031">
    <property type="entry name" value="Ketoacyl_synth_C"/>
</dbReference>
<organism evidence="10 11">
    <name type="scientific">Xylaria arbuscula</name>
    <dbReference type="NCBI Taxonomy" id="114810"/>
    <lineage>
        <taxon>Eukaryota</taxon>
        <taxon>Fungi</taxon>
        <taxon>Dikarya</taxon>
        <taxon>Ascomycota</taxon>
        <taxon>Pezizomycotina</taxon>
        <taxon>Sordariomycetes</taxon>
        <taxon>Xylariomycetidae</taxon>
        <taxon>Xylariales</taxon>
        <taxon>Xylariaceae</taxon>
        <taxon>Xylaria</taxon>
    </lineage>
</organism>
<dbReference type="Gene3D" id="3.10.129.120">
    <property type="match status" value="1"/>
</dbReference>
<dbReference type="Pfam" id="PF21089">
    <property type="entry name" value="PKS_DH_N"/>
    <property type="match status" value="1"/>
</dbReference>
<dbReference type="InterPro" id="IPR056501">
    <property type="entry name" value="NAD-bd_HRPKS_sdrA"/>
</dbReference>
<dbReference type="InterPro" id="IPR016035">
    <property type="entry name" value="Acyl_Trfase/lysoPLipase"/>
</dbReference>
<evidence type="ECO:0000259" key="8">
    <source>
        <dbReference type="PROSITE" id="PS52004"/>
    </source>
</evidence>
<keyword evidence="3" id="KW-0808">Transferase</keyword>
<keyword evidence="4" id="KW-0560">Oxidoreductase</keyword>
<dbReference type="Pfam" id="PF16197">
    <property type="entry name" value="KAsynt_C_assoc"/>
    <property type="match status" value="1"/>
</dbReference>
<dbReference type="InterPro" id="IPR057326">
    <property type="entry name" value="KR_dom"/>
</dbReference>
<dbReference type="GO" id="GO:0004312">
    <property type="term" value="F:fatty acid synthase activity"/>
    <property type="evidence" value="ECO:0007669"/>
    <property type="project" value="TreeGrafter"/>
</dbReference>
<keyword evidence="2" id="KW-0597">Phosphoprotein</keyword>
<dbReference type="Pfam" id="PF08659">
    <property type="entry name" value="KR"/>
    <property type="match status" value="1"/>
</dbReference>
<dbReference type="InterPro" id="IPR001227">
    <property type="entry name" value="Ac_transferase_dom_sf"/>
</dbReference>
<dbReference type="InterPro" id="IPR036291">
    <property type="entry name" value="NAD(P)-bd_dom_sf"/>
</dbReference>
<dbReference type="InterPro" id="IPR013968">
    <property type="entry name" value="PKS_KR"/>
</dbReference>